<dbReference type="GO" id="GO:0052689">
    <property type="term" value="F:carboxylic ester hydrolase activity"/>
    <property type="evidence" value="ECO:0007669"/>
    <property type="project" value="TreeGrafter"/>
</dbReference>
<evidence type="ECO:0000313" key="2">
    <source>
        <dbReference type="EMBL" id="RXK83618.1"/>
    </source>
</evidence>
<proteinExistence type="predicted"/>
<dbReference type="Pfam" id="PF00561">
    <property type="entry name" value="Abhydrolase_1"/>
    <property type="match status" value="1"/>
</dbReference>
<keyword evidence="3" id="KW-1185">Reference proteome</keyword>
<dbReference type="SUPFAM" id="SSF53474">
    <property type="entry name" value="alpha/beta-Hydrolases"/>
    <property type="match status" value="1"/>
</dbReference>
<sequence length="368" mass="40104">MKFFLSLFSCVIWIMPDCKSQAFFSAAAKVHDTTAFKADSVIFTRDSLHFGATISWPANREACPGIVLVSGTGQQNRDGLMAGHPVFKELAAFLNGIGFAVLRMDDRGVGQTNGVYETATTADFAADALVAAAFLKHQKGITKVGLMGHSEGGAAVCIAAAQSKEPAFIVSLAGLAAPGLEALKAQNRAIVDGTAGISDSKRMRLNMLNDSVFTTIAQHVSDSDSGMIRAVRGTYERWKLKDNAMLKPDSNAFRERIYFPIDRFSIQAAGRWFRFHIAYHPAAYMPAIKVPVLAINGDKDIMVPASVHLPYFQKYTGKGILTTVVISQMNHLLQECVSCKPDEYAKPTQHLHPQLLAALGNWLLLQKR</sequence>
<dbReference type="InterPro" id="IPR000073">
    <property type="entry name" value="AB_hydrolase_1"/>
</dbReference>
<dbReference type="InterPro" id="IPR053145">
    <property type="entry name" value="AB_hydrolase_Est10"/>
</dbReference>
<keyword evidence="2" id="KW-0378">Hydrolase</keyword>
<dbReference type="InterPro" id="IPR029058">
    <property type="entry name" value="AB_hydrolase_fold"/>
</dbReference>
<gene>
    <name evidence="2" type="ORF">ESB13_16150</name>
</gene>
<accession>A0A4Q1D5G2</accession>
<dbReference type="OrthoDB" id="9809549at2"/>
<dbReference type="PANTHER" id="PTHR43265">
    <property type="entry name" value="ESTERASE ESTD"/>
    <property type="match status" value="1"/>
</dbReference>
<evidence type="ECO:0000259" key="1">
    <source>
        <dbReference type="Pfam" id="PF00561"/>
    </source>
</evidence>
<dbReference type="Proteomes" id="UP000290545">
    <property type="component" value="Unassembled WGS sequence"/>
</dbReference>
<dbReference type="Gene3D" id="3.40.50.1820">
    <property type="entry name" value="alpha/beta hydrolase"/>
    <property type="match status" value="1"/>
</dbReference>
<reference evidence="2 3" key="1">
    <citation type="submission" date="2019-01" db="EMBL/GenBank/DDBJ databases">
        <title>Filimonas sp. strain TTM-71.</title>
        <authorList>
            <person name="Chen W.-M."/>
        </authorList>
    </citation>
    <scope>NUCLEOTIDE SEQUENCE [LARGE SCALE GENOMIC DNA]</scope>
    <source>
        <strain evidence="2 3">TTM-71</strain>
    </source>
</reference>
<evidence type="ECO:0000313" key="3">
    <source>
        <dbReference type="Proteomes" id="UP000290545"/>
    </source>
</evidence>
<name>A0A4Q1D5G2_9BACT</name>
<dbReference type="AlphaFoldDB" id="A0A4Q1D5G2"/>
<protein>
    <submittedName>
        <fullName evidence="2">Alpha/beta fold hydrolase</fullName>
    </submittedName>
</protein>
<comment type="caution">
    <text evidence="2">The sequence shown here is derived from an EMBL/GenBank/DDBJ whole genome shotgun (WGS) entry which is preliminary data.</text>
</comment>
<dbReference type="PANTHER" id="PTHR43265:SF1">
    <property type="entry name" value="ESTERASE ESTD"/>
    <property type="match status" value="1"/>
</dbReference>
<organism evidence="2 3">
    <name type="scientific">Filimonas effusa</name>
    <dbReference type="NCBI Taxonomy" id="2508721"/>
    <lineage>
        <taxon>Bacteria</taxon>
        <taxon>Pseudomonadati</taxon>
        <taxon>Bacteroidota</taxon>
        <taxon>Chitinophagia</taxon>
        <taxon>Chitinophagales</taxon>
        <taxon>Chitinophagaceae</taxon>
        <taxon>Filimonas</taxon>
    </lineage>
</organism>
<dbReference type="EMBL" id="SDHZ01000002">
    <property type="protein sequence ID" value="RXK83618.1"/>
    <property type="molecule type" value="Genomic_DNA"/>
</dbReference>
<feature type="domain" description="AB hydrolase-1" evidence="1">
    <location>
        <begin position="79"/>
        <end position="334"/>
    </location>
</feature>